<dbReference type="Proteomes" id="UP000007875">
    <property type="component" value="Unassembled WGS sequence"/>
</dbReference>
<dbReference type="InterPro" id="IPR021018">
    <property type="entry name" value="Mediator_Med29_met"/>
</dbReference>
<dbReference type="GO" id="GO:0003712">
    <property type="term" value="F:transcription coregulator activity"/>
    <property type="evidence" value="ECO:0007669"/>
    <property type="project" value="TreeGrafter"/>
</dbReference>
<name>H2YSJ0_CIOSA</name>
<comment type="subcellular location">
    <subcellularLocation>
        <location evidence="1">Nucleus</location>
    </subcellularLocation>
</comment>
<protein>
    <recommendedName>
        <fullName evidence="3">Mediator of RNA polymerase II transcription subunit 29</fullName>
    </recommendedName>
    <alternativeName>
        <fullName evidence="8">Intersex-like protein</fullName>
    </alternativeName>
    <alternativeName>
        <fullName evidence="7">Mediator complex subunit 29</fullName>
    </alternativeName>
</protein>
<dbReference type="OMA" id="NHYLPGP"/>
<dbReference type="FunCoup" id="H2YSJ0">
    <property type="interactions" value="165"/>
</dbReference>
<keyword evidence="4" id="KW-0805">Transcription regulation</keyword>
<comment type="similarity">
    <text evidence="2">Belongs to the Mediator complex subunit 29 family.</text>
</comment>
<dbReference type="PANTHER" id="PTHR28314:SF1">
    <property type="entry name" value="MEDIATOR OF RNA POLYMERASE II TRANSCRIPTION SUBUNIT 29"/>
    <property type="match status" value="1"/>
</dbReference>
<dbReference type="GeneTree" id="ENSGT00940000164885"/>
<keyword evidence="6" id="KW-0539">Nucleus</keyword>
<dbReference type="GO" id="GO:0006357">
    <property type="term" value="P:regulation of transcription by RNA polymerase II"/>
    <property type="evidence" value="ECO:0007669"/>
    <property type="project" value="TreeGrafter"/>
</dbReference>
<evidence type="ECO:0000313" key="10">
    <source>
        <dbReference type="Proteomes" id="UP000007875"/>
    </source>
</evidence>
<reference evidence="9" key="2">
    <citation type="submission" date="2025-08" db="UniProtKB">
        <authorList>
            <consortium name="Ensembl"/>
        </authorList>
    </citation>
    <scope>IDENTIFICATION</scope>
</reference>
<keyword evidence="5" id="KW-0804">Transcription</keyword>
<evidence type="ECO:0000256" key="1">
    <source>
        <dbReference type="ARBA" id="ARBA00004123"/>
    </source>
</evidence>
<evidence type="ECO:0000256" key="2">
    <source>
        <dbReference type="ARBA" id="ARBA00009851"/>
    </source>
</evidence>
<organism evidence="9 10">
    <name type="scientific">Ciona savignyi</name>
    <name type="common">Pacific transparent sea squirt</name>
    <dbReference type="NCBI Taxonomy" id="51511"/>
    <lineage>
        <taxon>Eukaryota</taxon>
        <taxon>Metazoa</taxon>
        <taxon>Chordata</taxon>
        <taxon>Tunicata</taxon>
        <taxon>Ascidiacea</taxon>
        <taxon>Phlebobranchia</taxon>
        <taxon>Cionidae</taxon>
        <taxon>Ciona</taxon>
    </lineage>
</organism>
<reference evidence="10" key="1">
    <citation type="submission" date="2003-08" db="EMBL/GenBank/DDBJ databases">
        <authorList>
            <person name="Birren B."/>
            <person name="Nusbaum C."/>
            <person name="Abebe A."/>
            <person name="Abouelleil A."/>
            <person name="Adekoya E."/>
            <person name="Ait-zahra M."/>
            <person name="Allen N."/>
            <person name="Allen T."/>
            <person name="An P."/>
            <person name="Anderson M."/>
            <person name="Anderson S."/>
            <person name="Arachchi H."/>
            <person name="Armbruster J."/>
            <person name="Bachantsang P."/>
            <person name="Baldwin J."/>
            <person name="Barry A."/>
            <person name="Bayul T."/>
            <person name="Blitshsteyn B."/>
            <person name="Bloom T."/>
            <person name="Blye J."/>
            <person name="Boguslavskiy L."/>
            <person name="Borowsky M."/>
            <person name="Boukhgalter B."/>
            <person name="Brunache A."/>
            <person name="Butler J."/>
            <person name="Calixte N."/>
            <person name="Calvo S."/>
            <person name="Camarata J."/>
            <person name="Campo K."/>
            <person name="Chang J."/>
            <person name="Cheshatsang Y."/>
            <person name="Citroen M."/>
            <person name="Collymore A."/>
            <person name="Considine T."/>
            <person name="Cook A."/>
            <person name="Cooke P."/>
            <person name="Corum B."/>
            <person name="Cuomo C."/>
            <person name="David R."/>
            <person name="Dawoe T."/>
            <person name="Degray S."/>
            <person name="Dodge S."/>
            <person name="Dooley K."/>
            <person name="Dorje P."/>
            <person name="Dorjee K."/>
            <person name="Dorris L."/>
            <person name="Duffey N."/>
            <person name="Dupes A."/>
            <person name="Elkins T."/>
            <person name="Engels R."/>
            <person name="Erickson J."/>
            <person name="Farina A."/>
            <person name="Faro S."/>
            <person name="Ferreira P."/>
            <person name="Fischer H."/>
            <person name="Fitzgerald M."/>
            <person name="Foley K."/>
            <person name="Gage D."/>
            <person name="Galagan J."/>
            <person name="Gearin G."/>
            <person name="Gnerre S."/>
            <person name="Gnirke A."/>
            <person name="Goyette A."/>
            <person name="Graham J."/>
            <person name="Grandbois E."/>
            <person name="Gyaltsen K."/>
            <person name="Hafez N."/>
            <person name="Hagopian D."/>
            <person name="Hagos B."/>
            <person name="Hall J."/>
            <person name="Hatcher B."/>
            <person name="Heller A."/>
            <person name="Higgins H."/>
            <person name="Honan T."/>
            <person name="Horn A."/>
            <person name="Houde N."/>
            <person name="Hughes L."/>
            <person name="Hulme W."/>
            <person name="Husby E."/>
            <person name="Iliev I."/>
            <person name="Jaffe D."/>
            <person name="Jones C."/>
            <person name="Kamal M."/>
            <person name="Kamat A."/>
            <person name="Kamvysselis M."/>
            <person name="Karlsson E."/>
            <person name="Kells C."/>
            <person name="Kieu A."/>
            <person name="Kisner P."/>
            <person name="Kodira C."/>
            <person name="Kulbokas E."/>
            <person name="Labutti K."/>
            <person name="Lama D."/>
            <person name="Landers T."/>
            <person name="Leger J."/>
            <person name="Levine S."/>
            <person name="Lewis D."/>
            <person name="Lewis T."/>
            <person name="Lindblad-toh K."/>
            <person name="Liu X."/>
            <person name="Lokyitsang T."/>
            <person name="Lokyitsang Y."/>
            <person name="Lucien O."/>
            <person name="Lui A."/>
            <person name="Ma L.J."/>
            <person name="Mabbitt R."/>
            <person name="Macdonald J."/>
            <person name="Maclean C."/>
            <person name="Major J."/>
            <person name="Manning J."/>
            <person name="Marabella R."/>
            <person name="Maru K."/>
            <person name="Matthews C."/>
            <person name="Mauceli E."/>
            <person name="Mccarthy M."/>
            <person name="Mcdonough S."/>
            <person name="Mcghee T."/>
            <person name="Meldrim J."/>
            <person name="Meneus L."/>
            <person name="Mesirov J."/>
            <person name="Mihalev A."/>
            <person name="Mihova T."/>
            <person name="Mikkelsen T."/>
            <person name="Mlenga V."/>
            <person name="Moru K."/>
            <person name="Mozes J."/>
            <person name="Mulrain L."/>
            <person name="Munson G."/>
            <person name="Naylor J."/>
            <person name="Newes C."/>
            <person name="Nguyen C."/>
            <person name="Nguyen N."/>
            <person name="Nguyen T."/>
            <person name="Nicol R."/>
            <person name="Nielsen C."/>
            <person name="Nizzari M."/>
            <person name="Norbu C."/>
            <person name="Norbu N."/>
            <person name="O'donnell P."/>
            <person name="Okoawo O."/>
            <person name="O'leary S."/>
            <person name="Omotosho B."/>
            <person name="O'neill K."/>
            <person name="Osman S."/>
            <person name="Parker S."/>
            <person name="Perrin D."/>
            <person name="Phunkhang P."/>
            <person name="Piqani B."/>
            <person name="Purcell S."/>
            <person name="Rachupka T."/>
            <person name="Ramasamy U."/>
            <person name="Rameau R."/>
            <person name="Ray V."/>
            <person name="Raymond C."/>
            <person name="Retta R."/>
            <person name="Richardson S."/>
            <person name="Rise C."/>
            <person name="Rodriguez J."/>
            <person name="Rogers J."/>
            <person name="Rogov P."/>
            <person name="Rutman M."/>
            <person name="Schupbach R."/>
            <person name="Seaman C."/>
            <person name="Settipalli S."/>
            <person name="Sharpe T."/>
            <person name="Sheridan J."/>
            <person name="Sherpa N."/>
            <person name="Shi J."/>
            <person name="Smirnov S."/>
            <person name="Smith C."/>
            <person name="Sougnez C."/>
            <person name="Spencer B."/>
            <person name="Stalker J."/>
            <person name="Stange-thomann N."/>
            <person name="Stavropoulos S."/>
            <person name="Stetson K."/>
            <person name="Stone C."/>
            <person name="Stone S."/>
            <person name="Stubbs M."/>
            <person name="Talamas J."/>
            <person name="Tchuinga P."/>
            <person name="Tenzing P."/>
            <person name="Tesfaye S."/>
            <person name="Theodore J."/>
            <person name="Thoulutsang Y."/>
            <person name="Topham K."/>
            <person name="Towey S."/>
            <person name="Tsamla T."/>
            <person name="Tsomo N."/>
            <person name="Vallee D."/>
            <person name="Vassiliev H."/>
            <person name="Venkataraman V."/>
            <person name="Vinson J."/>
            <person name="Vo A."/>
            <person name="Wade C."/>
            <person name="Wang S."/>
            <person name="Wangchuk T."/>
            <person name="Wangdi T."/>
            <person name="Whittaker C."/>
            <person name="Wilkinson J."/>
            <person name="Wu Y."/>
            <person name="Wyman D."/>
            <person name="Yadav S."/>
            <person name="Yang S."/>
            <person name="Yang X."/>
            <person name="Yeager S."/>
            <person name="Yee E."/>
            <person name="Young G."/>
            <person name="Zainoun J."/>
            <person name="Zembeck L."/>
            <person name="Zimmer A."/>
            <person name="Zody M."/>
            <person name="Lander E."/>
        </authorList>
    </citation>
    <scope>NUCLEOTIDE SEQUENCE [LARGE SCALE GENOMIC DNA]</scope>
</reference>
<dbReference type="PANTHER" id="PTHR28314">
    <property type="entry name" value="MEDIATOR OF RNA POLYMERASE II TRANSCRIPTION SUBUNIT 29"/>
    <property type="match status" value="1"/>
</dbReference>
<reference evidence="9" key="3">
    <citation type="submission" date="2025-09" db="UniProtKB">
        <authorList>
            <consortium name="Ensembl"/>
        </authorList>
    </citation>
    <scope>IDENTIFICATION</scope>
</reference>
<dbReference type="AlphaFoldDB" id="H2YSJ0"/>
<evidence type="ECO:0000256" key="4">
    <source>
        <dbReference type="ARBA" id="ARBA00023015"/>
    </source>
</evidence>
<evidence type="ECO:0000256" key="5">
    <source>
        <dbReference type="ARBA" id="ARBA00023163"/>
    </source>
</evidence>
<proteinExistence type="inferred from homology"/>
<dbReference type="GO" id="GO:0016592">
    <property type="term" value="C:mediator complex"/>
    <property type="evidence" value="ECO:0007669"/>
    <property type="project" value="InterPro"/>
</dbReference>
<dbReference type="STRING" id="51511.ENSCSAVP00000008300"/>
<dbReference type="Ensembl" id="ENSCSAVT00000008408.1">
    <property type="protein sequence ID" value="ENSCSAVP00000008300.1"/>
    <property type="gene ID" value="ENSCSAVG00000004939.1"/>
</dbReference>
<evidence type="ECO:0000256" key="6">
    <source>
        <dbReference type="ARBA" id="ARBA00023242"/>
    </source>
</evidence>
<dbReference type="eggNOG" id="ENOG502QRNJ">
    <property type="taxonomic scope" value="Eukaryota"/>
</dbReference>
<evidence type="ECO:0000256" key="7">
    <source>
        <dbReference type="ARBA" id="ARBA00031963"/>
    </source>
</evidence>
<evidence type="ECO:0000256" key="8">
    <source>
        <dbReference type="ARBA" id="ARBA00032582"/>
    </source>
</evidence>
<dbReference type="InParanoid" id="H2YSJ0"/>
<dbReference type="Pfam" id="PF11568">
    <property type="entry name" value="Med29"/>
    <property type="match status" value="1"/>
</dbReference>
<sequence>MSYRPSSNTAGNPQNIMPMRHPQPGQIVGTTVNKMPATGANTQNIRLRATGPGTFPQRAAAPNPQQVAAANAQNKDPVQKAKALLPHLKESLVNLMAVASQNFAVSVAVDDMQKSVDTSSVPRFDKCLEHFFSLCDQLEVQLNLGHHQLSQALVSTQNTPFMRNVVLKENPNGAQLYGSYVNTVESQLHCVKEIHDLLSNCCKKLQEHQTTHPV</sequence>
<evidence type="ECO:0000313" key="9">
    <source>
        <dbReference type="Ensembl" id="ENSCSAVP00000008300.1"/>
    </source>
</evidence>
<keyword evidence="10" id="KW-1185">Reference proteome</keyword>
<accession>H2YSJ0</accession>
<evidence type="ECO:0000256" key="3">
    <source>
        <dbReference type="ARBA" id="ARBA00019684"/>
    </source>
</evidence>